<dbReference type="PROSITE" id="PS51257">
    <property type="entry name" value="PROKAR_LIPOPROTEIN"/>
    <property type="match status" value="1"/>
</dbReference>
<keyword evidence="3" id="KW-1185">Reference proteome</keyword>
<feature type="chain" id="PRO_5020528143" evidence="1">
    <location>
        <begin position="24"/>
        <end position="195"/>
    </location>
</feature>
<reference evidence="2 3" key="1">
    <citation type="submission" date="2019-04" db="EMBL/GenBank/DDBJ databases">
        <title>Streptomyces oryziradicis sp. nov., a novel actinomycete isolated from rhizosphere soil of rice (Oryza sativa L.).</title>
        <authorList>
            <person name="Li C."/>
        </authorList>
    </citation>
    <scope>NUCLEOTIDE SEQUENCE [LARGE SCALE GENOMIC DNA]</scope>
    <source>
        <strain evidence="2 3">NEAU-C40</strain>
    </source>
</reference>
<evidence type="ECO:0000313" key="3">
    <source>
        <dbReference type="Proteomes" id="UP000305778"/>
    </source>
</evidence>
<organism evidence="2 3">
    <name type="scientific">Actinacidiphila oryziradicis</name>
    <dbReference type="NCBI Taxonomy" id="2571141"/>
    <lineage>
        <taxon>Bacteria</taxon>
        <taxon>Bacillati</taxon>
        <taxon>Actinomycetota</taxon>
        <taxon>Actinomycetes</taxon>
        <taxon>Kitasatosporales</taxon>
        <taxon>Streptomycetaceae</taxon>
        <taxon>Actinacidiphila</taxon>
    </lineage>
</organism>
<dbReference type="EMBL" id="SUMC01000233">
    <property type="protein sequence ID" value="TJZ94338.1"/>
    <property type="molecule type" value="Genomic_DNA"/>
</dbReference>
<comment type="caution">
    <text evidence="2">The sequence shown here is derived from an EMBL/GenBank/DDBJ whole genome shotgun (WGS) entry which is preliminary data.</text>
</comment>
<proteinExistence type="predicted"/>
<keyword evidence="1" id="KW-0732">Signal</keyword>
<evidence type="ECO:0000313" key="2">
    <source>
        <dbReference type="EMBL" id="TJZ94338.1"/>
    </source>
</evidence>
<dbReference type="AlphaFoldDB" id="A0A4V5MW40"/>
<evidence type="ECO:0000256" key="1">
    <source>
        <dbReference type="SAM" id="SignalP"/>
    </source>
</evidence>
<gene>
    <name evidence="2" type="ORF">FCI23_54030</name>
</gene>
<protein>
    <submittedName>
        <fullName evidence="2">Uncharacterized protein</fullName>
    </submittedName>
</protein>
<sequence length="195" mass="19157">MGTAAGRAGLAVAAACVLTGAVAGCDAGTGGGSAAKPTPTRVVISASAFRITAGGSAPGQDKPTVAGRRNQQVADRQVTAALAGAGLTMTRLDVPESVSPCSVLLVGQTVLGTPTVEARLRVGLARLVSQGWRSTGGVDDVFFYAKGPWQLTASVGSLPGLDFVSASPAAPATMAAPATGTATGHLVNVTVQDLC</sequence>
<dbReference type="Proteomes" id="UP000305778">
    <property type="component" value="Unassembled WGS sequence"/>
</dbReference>
<feature type="signal peptide" evidence="1">
    <location>
        <begin position="1"/>
        <end position="23"/>
    </location>
</feature>
<dbReference type="RefSeq" id="WP_136731536.1">
    <property type="nucleotide sequence ID" value="NZ_SUMC01000233.1"/>
</dbReference>
<name>A0A4V5MW40_9ACTN</name>
<accession>A0A4V5MW40</accession>